<comment type="caution">
    <text evidence="2">The sequence shown here is derived from an EMBL/GenBank/DDBJ whole genome shotgun (WGS) entry which is preliminary data.</text>
</comment>
<gene>
    <name evidence="2" type="primary">ga29581</name>
    <name evidence="2" type="ORF">PR202_ga29581</name>
</gene>
<proteinExistence type="predicted"/>
<dbReference type="EMBL" id="BQKI01000018">
    <property type="protein sequence ID" value="GJN11394.1"/>
    <property type="molecule type" value="Genomic_DNA"/>
</dbReference>
<dbReference type="Proteomes" id="UP001054889">
    <property type="component" value="Unassembled WGS sequence"/>
</dbReference>
<reference evidence="2" key="2">
    <citation type="submission" date="2021-12" db="EMBL/GenBank/DDBJ databases">
        <title>Resequencing data analysis of finger millet.</title>
        <authorList>
            <person name="Hatakeyama M."/>
            <person name="Aluri S."/>
            <person name="Balachadran M.T."/>
            <person name="Sivarajan S.R."/>
            <person name="Poveda L."/>
            <person name="Shimizu-Inatsugi R."/>
            <person name="Schlapbach R."/>
            <person name="Sreeman S.M."/>
            <person name="Shimizu K.K."/>
        </authorList>
    </citation>
    <scope>NUCLEOTIDE SEQUENCE</scope>
</reference>
<keyword evidence="3" id="KW-1185">Reference proteome</keyword>
<accession>A0AAV5DL67</accession>
<reference evidence="2" key="1">
    <citation type="journal article" date="2018" name="DNA Res.">
        <title>Multiple hybrid de novo genome assembly of finger millet, an orphan allotetraploid crop.</title>
        <authorList>
            <person name="Hatakeyama M."/>
            <person name="Aluri S."/>
            <person name="Balachadran M.T."/>
            <person name="Sivarajan S.R."/>
            <person name="Patrignani A."/>
            <person name="Gruter S."/>
            <person name="Poveda L."/>
            <person name="Shimizu-Inatsugi R."/>
            <person name="Baeten J."/>
            <person name="Francoijs K.J."/>
            <person name="Nataraja K.N."/>
            <person name="Reddy Y.A.N."/>
            <person name="Phadnis S."/>
            <person name="Ravikumar R.L."/>
            <person name="Schlapbach R."/>
            <person name="Sreeman S.M."/>
            <person name="Shimizu K.K."/>
        </authorList>
    </citation>
    <scope>NUCLEOTIDE SEQUENCE</scope>
</reference>
<dbReference type="PANTHER" id="PTHR31264:SF32">
    <property type="entry name" value="F-BOX DOMAIN-CONTAINING PROTEIN"/>
    <property type="match status" value="1"/>
</dbReference>
<name>A0AAV5DL67_ELECO</name>
<feature type="domain" description="F-box" evidence="1">
    <location>
        <begin position="20"/>
        <end position="61"/>
    </location>
</feature>
<sequence>MDSPAPPTPRRLLLRSPSDLADDVLREIFLHLDSPADLARASTTCTHFHRVIADHDFLRHYHALHPPPLLGILANVFIPAQPPHPSSVAARAFKDADAADFSFSFIPFPHRWRRRDSRDGRFLLSGVPVGRGYNRGDLVWITDLAVCDPLHRRYHLLPAIPVDLAAAAHPPDIVDFEPFLAPAAEDHMDTSFRVICLAQCTTKLVLFVFSSSEWRWHSVTFEGWSALITGSGGPASGSELSQRYYAYRCFCWLMHGRNMLLVLNTCGMNFSTVELPQDYMGREIAIVEAGDGKLGIFLSAVTLHMTPFTSHMSYCEIALRSQTNGTSRSQPVEVNNSTVKQDHSSGKLWLPRLLLQLNVHYGNGALGTEQMWIDVTSIREDVIITHLAPDLVLNAYRTCSAACISFRRIITDGSFLRRFRVVHPPPLLGFAAYEGFHPAQPPHPSAPLGDALAGAADFSYSFVPTGRWNTPWHPRDVRQGRVLLECTPECEPAFDYYDIVYLKHLELAVCDPLSRRYRLLPRIPYELRIQYEPLVDFGLFLAPTGDDEEEKTFSVVRMSCNGGMLIAFVFSSITGQWRIPAYLDLSSLSHSPITAHIRFTSSCLEYQHCFYWTAPWGDKLLVLDALRFEFSVISNNLTAYHARHSGQPLIVEDGDGSPEVYFLADLYGDGPTELIRIPATVVYVLGGGGTVIRKPSNIERWKPTKVKNHTGFFKK</sequence>
<organism evidence="2 3">
    <name type="scientific">Eleusine coracana subsp. coracana</name>
    <dbReference type="NCBI Taxonomy" id="191504"/>
    <lineage>
        <taxon>Eukaryota</taxon>
        <taxon>Viridiplantae</taxon>
        <taxon>Streptophyta</taxon>
        <taxon>Embryophyta</taxon>
        <taxon>Tracheophyta</taxon>
        <taxon>Spermatophyta</taxon>
        <taxon>Magnoliopsida</taxon>
        <taxon>Liliopsida</taxon>
        <taxon>Poales</taxon>
        <taxon>Poaceae</taxon>
        <taxon>PACMAD clade</taxon>
        <taxon>Chloridoideae</taxon>
        <taxon>Cynodonteae</taxon>
        <taxon>Eleusininae</taxon>
        <taxon>Eleusine</taxon>
    </lineage>
</organism>
<protein>
    <recommendedName>
        <fullName evidence="1">F-box domain-containing protein</fullName>
    </recommendedName>
</protein>
<dbReference type="SUPFAM" id="SSF81383">
    <property type="entry name" value="F-box domain"/>
    <property type="match status" value="1"/>
</dbReference>
<dbReference type="Gene3D" id="1.20.1280.50">
    <property type="match status" value="1"/>
</dbReference>
<dbReference type="Pfam" id="PF12937">
    <property type="entry name" value="F-box-like"/>
    <property type="match status" value="1"/>
</dbReference>
<evidence type="ECO:0000313" key="2">
    <source>
        <dbReference type="EMBL" id="GJN11394.1"/>
    </source>
</evidence>
<dbReference type="SMART" id="SM00256">
    <property type="entry name" value="FBOX"/>
    <property type="match status" value="1"/>
</dbReference>
<evidence type="ECO:0000313" key="3">
    <source>
        <dbReference type="Proteomes" id="UP001054889"/>
    </source>
</evidence>
<dbReference type="CDD" id="cd22159">
    <property type="entry name" value="F-box_AtTIR1-like"/>
    <property type="match status" value="1"/>
</dbReference>
<evidence type="ECO:0000259" key="1">
    <source>
        <dbReference type="SMART" id="SM00256"/>
    </source>
</evidence>
<dbReference type="InterPro" id="IPR001810">
    <property type="entry name" value="F-box_dom"/>
</dbReference>
<dbReference type="AlphaFoldDB" id="A0AAV5DL67"/>
<dbReference type="InterPro" id="IPR036047">
    <property type="entry name" value="F-box-like_dom_sf"/>
</dbReference>
<dbReference type="PANTHER" id="PTHR31264">
    <property type="entry name" value="OS07G0554500 PROTEIN-RELATED"/>
    <property type="match status" value="1"/>
</dbReference>